<name>A0ACA9PN32_9GLOM</name>
<feature type="non-terminal residue" evidence="1">
    <location>
        <position position="1"/>
    </location>
</feature>
<gene>
    <name evidence="1" type="ORF">ACOLOM_LOCUS10845</name>
</gene>
<keyword evidence="2" id="KW-1185">Reference proteome</keyword>
<comment type="caution">
    <text evidence="1">The sequence shown here is derived from an EMBL/GenBank/DDBJ whole genome shotgun (WGS) entry which is preliminary data.</text>
</comment>
<dbReference type="EMBL" id="CAJVPT010036511">
    <property type="protein sequence ID" value="CAG8714719.1"/>
    <property type="molecule type" value="Genomic_DNA"/>
</dbReference>
<evidence type="ECO:0000313" key="2">
    <source>
        <dbReference type="Proteomes" id="UP000789525"/>
    </source>
</evidence>
<sequence length="68" mass="7849">ENSHFINAFANYLKFNPLDNAKSGDMEALIQSAFMLTDKNYEENVMQVGEKDDGEQFENLEAKRYLNP</sequence>
<proteinExistence type="predicted"/>
<feature type="non-terminal residue" evidence="1">
    <location>
        <position position="68"/>
    </location>
</feature>
<organism evidence="1 2">
    <name type="scientific">Acaulospora colombiana</name>
    <dbReference type="NCBI Taxonomy" id="27376"/>
    <lineage>
        <taxon>Eukaryota</taxon>
        <taxon>Fungi</taxon>
        <taxon>Fungi incertae sedis</taxon>
        <taxon>Mucoromycota</taxon>
        <taxon>Glomeromycotina</taxon>
        <taxon>Glomeromycetes</taxon>
        <taxon>Diversisporales</taxon>
        <taxon>Acaulosporaceae</taxon>
        <taxon>Acaulospora</taxon>
    </lineage>
</organism>
<protein>
    <submittedName>
        <fullName evidence="1">921_t:CDS:1</fullName>
    </submittedName>
</protein>
<dbReference type="Proteomes" id="UP000789525">
    <property type="component" value="Unassembled WGS sequence"/>
</dbReference>
<evidence type="ECO:0000313" key="1">
    <source>
        <dbReference type="EMBL" id="CAG8714719.1"/>
    </source>
</evidence>
<accession>A0ACA9PN32</accession>
<reference evidence="1" key="1">
    <citation type="submission" date="2021-06" db="EMBL/GenBank/DDBJ databases">
        <authorList>
            <person name="Kallberg Y."/>
            <person name="Tangrot J."/>
            <person name="Rosling A."/>
        </authorList>
    </citation>
    <scope>NUCLEOTIDE SEQUENCE</scope>
    <source>
        <strain evidence="1">CL356</strain>
    </source>
</reference>